<dbReference type="EMBL" id="CP002961">
    <property type="protein sequence ID" value="AFK01953.1"/>
    <property type="molecule type" value="Genomic_DNA"/>
</dbReference>
<evidence type="ECO:0000313" key="6">
    <source>
        <dbReference type="Proteomes" id="UP000002875"/>
    </source>
</evidence>
<feature type="domain" description="Cyclic nucleotide-binding" evidence="4">
    <location>
        <begin position="22"/>
        <end position="109"/>
    </location>
</feature>
<keyword evidence="6" id="KW-1185">Reference proteome</keyword>
<dbReference type="InterPro" id="IPR050397">
    <property type="entry name" value="Env_Response_Regulators"/>
</dbReference>
<dbReference type="CDD" id="cd00038">
    <property type="entry name" value="CAP_ED"/>
    <property type="match status" value="1"/>
</dbReference>
<organism evidence="5 6">
    <name type="scientific">Emticicia oligotrophica (strain DSM 17448 / CIP 109782 / MTCC 6937 / GPTSA100-15)</name>
    <dbReference type="NCBI Taxonomy" id="929562"/>
    <lineage>
        <taxon>Bacteria</taxon>
        <taxon>Pseudomonadati</taxon>
        <taxon>Bacteroidota</taxon>
        <taxon>Cytophagia</taxon>
        <taxon>Cytophagales</taxon>
        <taxon>Leadbetterellaceae</taxon>
        <taxon>Emticicia</taxon>
    </lineage>
</organism>
<dbReference type="InterPro" id="IPR014710">
    <property type="entry name" value="RmlC-like_jellyroll"/>
</dbReference>
<dbReference type="InterPro" id="IPR018490">
    <property type="entry name" value="cNMP-bd_dom_sf"/>
</dbReference>
<dbReference type="InterPro" id="IPR036390">
    <property type="entry name" value="WH_DNA-bd_sf"/>
</dbReference>
<dbReference type="InterPro" id="IPR012318">
    <property type="entry name" value="HTH_CRP"/>
</dbReference>
<keyword evidence="1" id="KW-0805">Transcription regulation</keyword>
<evidence type="ECO:0000256" key="3">
    <source>
        <dbReference type="ARBA" id="ARBA00023163"/>
    </source>
</evidence>
<keyword evidence="2" id="KW-0238">DNA-binding</keyword>
<dbReference type="SMART" id="SM00100">
    <property type="entry name" value="cNMP"/>
    <property type="match status" value="1"/>
</dbReference>
<dbReference type="RefSeq" id="WP_015027653.1">
    <property type="nucleotide sequence ID" value="NC_018748.1"/>
</dbReference>
<dbReference type="Pfam" id="PF13545">
    <property type="entry name" value="HTH_Crp_2"/>
    <property type="match status" value="1"/>
</dbReference>
<evidence type="ECO:0000256" key="2">
    <source>
        <dbReference type="ARBA" id="ARBA00023125"/>
    </source>
</evidence>
<sequence length="212" mass="24331">MIRYNQVLLHCISEIAKTDKRISEKEIKANEKLVLQNEEVNHVYIIKEGIAKCFITENNGKDYILEFFGIGEIIGELEILNSSKSLSNVEAISSLSLYKISKQTFLEILKFNWNFNQLILQTLATRLAQTASRASYQQNYPLEYSILKLIYLFSNQPFKLNKKDLSDYLGITTRSLNRTLLALQQKGILEGDSLNLVIDQSEIAKILNSFEK</sequence>
<keyword evidence="3" id="KW-0804">Transcription</keyword>
<gene>
    <name evidence="5" type="ordered locus">Emtol_0802</name>
</gene>
<name>A0ABM5MXS6_EMTOG</name>
<dbReference type="Proteomes" id="UP000002875">
    <property type="component" value="Chromosome"/>
</dbReference>
<proteinExistence type="predicted"/>
<evidence type="ECO:0000313" key="5">
    <source>
        <dbReference type="EMBL" id="AFK01953.1"/>
    </source>
</evidence>
<dbReference type="PANTHER" id="PTHR24567">
    <property type="entry name" value="CRP FAMILY TRANSCRIPTIONAL REGULATORY PROTEIN"/>
    <property type="match status" value="1"/>
</dbReference>
<reference evidence="5 6" key="1">
    <citation type="submission" date="2011-07" db="EMBL/GenBank/DDBJ databases">
        <title>The complete genome of chromosome of Emticicia oligotrophica DSM 17448.</title>
        <authorList>
            <consortium name="US DOE Joint Genome Institute (JGI-PGF)"/>
            <person name="Lucas S."/>
            <person name="Han J."/>
            <person name="Lapidus A."/>
            <person name="Bruce D."/>
            <person name="Goodwin L."/>
            <person name="Pitluck S."/>
            <person name="Peters L."/>
            <person name="Kyrpides N."/>
            <person name="Mavromatis K."/>
            <person name="Ivanova N."/>
            <person name="Ovchinnikova G."/>
            <person name="Teshima H."/>
            <person name="Detter J.C."/>
            <person name="Tapia R."/>
            <person name="Han C."/>
            <person name="Land M."/>
            <person name="Hauser L."/>
            <person name="Markowitz V."/>
            <person name="Cheng J.-F."/>
            <person name="Hugenholtz P."/>
            <person name="Woyke T."/>
            <person name="Wu D."/>
            <person name="Tindall B."/>
            <person name="Pomrenke H."/>
            <person name="Brambilla E."/>
            <person name="Klenk H.-P."/>
            <person name="Eisen J.A."/>
        </authorList>
    </citation>
    <scope>NUCLEOTIDE SEQUENCE [LARGE SCALE GENOMIC DNA]</scope>
    <source>
        <strain evidence="5 6">DSM 17448</strain>
    </source>
</reference>
<evidence type="ECO:0000259" key="4">
    <source>
        <dbReference type="PROSITE" id="PS50042"/>
    </source>
</evidence>
<dbReference type="Pfam" id="PF00027">
    <property type="entry name" value="cNMP_binding"/>
    <property type="match status" value="1"/>
</dbReference>
<accession>A0ABM5MXS6</accession>
<evidence type="ECO:0000256" key="1">
    <source>
        <dbReference type="ARBA" id="ARBA00023015"/>
    </source>
</evidence>
<dbReference type="PANTHER" id="PTHR24567:SF26">
    <property type="entry name" value="REGULATORY PROTEIN YEIL"/>
    <property type="match status" value="1"/>
</dbReference>
<dbReference type="SUPFAM" id="SSF46785">
    <property type="entry name" value="Winged helix' DNA-binding domain"/>
    <property type="match status" value="1"/>
</dbReference>
<dbReference type="Gene3D" id="2.60.120.10">
    <property type="entry name" value="Jelly Rolls"/>
    <property type="match status" value="1"/>
</dbReference>
<dbReference type="InterPro" id="IPR000595">
    <property type="entry name" value="cNMP-bd_dom"/>
</dbReference>
<dbReference type="PROSITE" id="PS50042">
    <property type="entry name" value="CNMP_BINDING_3"/>
    <property type="match status" value="1"/>
</dbReference>
<dbReference type="SUPFAM" id="SSF51206">
    <property type="entry name" value="cAMP-binding domain-like"/>
    <property type="match status" value="1"/>
</dbReference>
<protein>
    <submittedName>
        <fullName evidence="5">Transcriptional regulator, Crp/Fnr family</fullName>
    </submittedName>
</protein>